<dbReference type="Gene3D" id="1.25.40.10">
    <property type="entry name" value="Tetratricopeptide repeat domain"/>
    <property type="match status" value="1"/>
</dbReference>
<gene>
    <name evidence="2" type="ORF">BDP27DRAFT_1418350</name>
</gene>
<keyword evidence="3" id="KW-1185">Reference proteome</keyword>
<accession>A0A9P5UAN0</accession>
<reference evidence="2" key="1">
    <citation type="submission" date="2020-11" db="EMBL/GenBank/DDBJ databases">
        <authorList>
            <consortium name="DOE Joint Genome Institute"/>
            <person name="Ahrendt S."/>
            <person name="Riley R."/>
            <person name="Andreopoulos W."/>
            <person name="Labutti K."/>
            <person name="Pangilinan J."/>
            <person name="Ruiz-Duenas F.J."/>
            <person name="Barrasa J.M."/>
            <person name="Sanchez-Garcia M."/>
            <person name="Camarero S."/>
            <person name="Miyauchi S."/>
            <person name="Serrano A."/>
            <person name="Linde D."/>
            <person name="Babiker R."/>
            <person name="Drula E."/>
            <person name="Ayuso-Fernandez I."/>
            <person name="Pacheco R."/>
            <person name="Padilla G."/>
            <person name="Ferreira P."/>
            <person name="Barriuso J."/>
            <person name="Kellner H."/>
            <person name="Castanera R."/>
            <person name="Alfaro M."/>
            <person name="Ramirez L."/>
            <person name="Pisabarro A.G."/>
            <person name="Kuo A."/>
            <person name="Tritt A."/>
            <person name="Lipzen A."/>
            <person name="He G."/>
            <person name="Yan M."/>
            <person name="Ng V."/>
            <person name="Cullen D."/>
            <person name="Martin F."/>
            <person name="Rosso M.-N."/>
            <person name="Henrissat B."/>
            <person name="Hibbett D."/>
            <person name="Martinez A.T."/>
            <person name="Grigoriev I.V."/>
        </authorList>
    </citation>
    <scope>NUCLEOTIDE SEQUENCE</scope>
    <source>
        <strain evidence="2">AH 40177</strain>
    </source>
</reference>
<keyword evidence="1" id="KW-0732">Signal</keyword>
<organism evidence="2 3">
    <name type="scientific">Rhodocollybia butyracea</name>
    <dbReference type="NCBI Taxonomy" id="206335"/>
    <lineage>
        <taxon>Eukaryota</taxon>
        <taxon>Fungi</taxon>
        <taxon>Dikarya</taxon>
        <taxon>Basidiomycota</taxon>
        <taxon>Agaricomycotina</taxon>
        <taxon>Agaricomycetes</taxon>
        <taxon>Agaricomycetidae</taxon>
        <taxon>Agaricales</taxon>
        <taxon>Marasmiineae</taxon>
        <taxon>Omphalotaceae</taxon>
        <taxon>Rhodocollybia</taxon>
    </lineage>
</organism>
<evidence type="ECO:0000256" key="1">
    <source>
        <dbReference type="SAM" id="SignalP"/>
    </source>
</evidence>
<feature type="chain" id="PRO_5040412146" description="CHAT domain-containing protein" evidence="1">
    <location>
        <begin position="19"/>
        <end position="814"/>
    </location>
</feature>
<dbReference type="Proteomes" id="UP000772434">
    <property type="component" value="Unassembled WGS sequence"/>
</dbReference>
<sequence>MLQYLNRIVLFLFSLVIRWFIQRPPDDAALDRAIRSGNVAVISNTVISYRKVVKLQPKQHEHRTAYLEGLGIALRSRFELLGEIADLNEAINSVQEALQIHPKRVSLSVLLADTLRMRFEKSGIHQDLRTAIDILRGILPECAPQSVECFSILSDLCLCNSLLVRLPAEHLEAAPSIPSLSTFTLPDSESAEYPTALGNMAQAYMYRFYSSGLLDDLGRAIELYHKALQVNSSGISRASCLMGLANAVFVQYEHDGEARRLQTVIESYVEALEYAPEANLNVQCQIKLAGAYQARFYRDRDAADLQKSFDHLRNALSHCPAGHIHHPSILRSLCWGELHRSNTHTIDDSQNLINSAKEVLALHPFHHTDRRSCLLLLSGVLYTHFQRVREVEYLNQRLELLAEALSLCSDTHPDHARACIGLADAFLERYEWADDRDEMDLDRAIHHGYLAANGGNAPPWRYQPKALLFRYFKITKRDDDKQAAKDALVQICESPCYSYLSRIRIAMQWSSLAQNQGSRFGDLAILGYEIAIKLRSQLASFSLQNPQTRINNLAETGDRFATRIAALTLRTSGAPRAIELLEQARAVFWTQALQLRSSFDELPDPLKGELQNTAQKLDAAPNDYFLTEGQVTEQKKAAARFEALLQQARSLPGFHDLLLPKSYNQLSEASANGPVIVLFKDNVALSNCNVIIIKSPGSRPEHFVLSGISAYGLKKELENFTTRQVHALTPIIRDQEDTAVARLKPLIKQQTSETQHEKFLAKLWVQIVKPIVDHLGFKDVIALESIGAQQETTSSFLFIWKARRACHVGSWFLT</sequence>
<dbReference type="InterPro" id="IPR011990">
    <property type="entry name" value="TPR-like_helical_dom_sf"/>
</dbReference>
<dbReference type="AlphaFoldDB" id="A0A9P5UAN0"/>
<evidence type="ECO:0008006" key="4">
    <source>
        <dbReference type="Google" id="ProtNLM"/>
    </source>
</evidence>
<feature type="signal peptide" evidence="1">
    <location>
        <begin position="1"/>
        <end position="18"/>
    </location>
</feature>
<dbReference type="OrthoDB" id="9991317at2759"/>
<proteinExistence type="predicted"/>
<protein>
    <recommendedName>
        <fullName evidence="4">CHAT domain-containing protein</fullName>
    </recommendedName>
</protein>
<evidence type="ECO:0000313" key="3">
    <source>
        <dbReference type="Proteomes" id="UP000772434"/>
    </source>
</evidence>
<name>A0A9P5UAN0_9AGAR</name>
<evidence type="ECO:0000313" key="2">
    <source>
        <dbReference type="EMBL" id="KAF9072197.1"/>
    </source>
</evidence>
<dbReference type="EMBL" id="JADNRY010000026">
    <property type="protein sequence ID" value="KAF9072197.1"/>
    <property type="molecule type" value="Genomic_DNA"/>
</dbReference>
<comment type="caution">
    <text evidence="2">The sequence shown here is derived from an EMBL/GenBank/DDBJ whole genome shotgun (WGS) entry which is preliminary data.</text>
</comment>